<accession>A0ABQ4Y628</accession>
<evidence type="ECO:0000256" key="1">
    <source>
        <dbReference type="SAM" id="MobiDB-lite"/>
    </source>
</evidence>
<protein>
    <submittedName>
        <fullName evidence="2">Reverse transcriptase domain-containing protein</fullName>
    </submittedName>
</protein>
<reference evidence="2" key="1">
    <citation type="journal article" date="2022" name="Int. J. Mol. Sci.">
        <title>Draft Genome of Tanacetum Coccineum: Genomic Comparison of Closely Related Tanacetum-Family Plants.</title>
        <authorList>
            <person name="Yamashiro T."/>
            <person name="Shiraishi A."/>
            <person name="Nakayama K."/>
            <person name="Satake H."/>
        </authorList>
    </citation>
    <scope>NUCLEOTIDE SEQUENCE</scope>
</reference>
<evidence type="ECO:0000313" key="2">
    <source>
        <dbReference type="EMBL" id="GJS72631.1"/>
    </source>
</evidence>
<comment type="caution">
    <text evidence="2">The sequence shown here is derived from an EMBL/GenBank/DDBJ whole genome shotgun (WGS) entry which is preliminary data.</text>
</comment>
<dbReference type="Pfam" id="PF08284">
    <property type="entry name" value="RVP_2"/>
    <property type="match status" value="1"/>
</dbReference>
<dbReference type="GO" id="GO:0003964">
    <property type="term" value="F:RNA-directed DNA polymerase activity"/>
    <property type="evidence" value="ECO:0007669"/>
    <property type="project" value="UniProtKB-KW"/>
</dbReference>
<dbReference type="PANTHER" id="PTHR15503:SF45">
    <property type="entry name" value="RNA-DIRECTED DNA POLYMERASE HOMOLOG"/>
    <property type="match status" value="1"/>
</dbReference>
<feature type="region of interest" description="Disordered" evidence="1">
    <location>
        <begin position="118"/>
        <end position="182"/>
    </location>
</feature>
<dbReference type="InterPro" id="IPR032567">
    <property type="entry name" value="RTL1-rel"/>
</dbReference>
<dbReference type="Proteomes" id="UP001151760">
    <property type="component" value="Unassembled WGS sequence"/>
</dbReference>
<feature type="compositionally biased region" description="Polar residues" evidence="1">
    <location>
        <begin position="163"/>
        <end position="177"/>
    </location>
</feature>
<dbReference type="InterPro" id="IPR021109">
    <property type="entry name" value="Peptidase_aspartic_dom_sf"/>
</dbReference>
<dbReference type="PROSITE" id="PS00141">
    <property type="entry name" value="ASP_PROTEASE"/>
    <property type="match status" value="1"/>
</dbReference>
<gene>
    <name evidence="2" type="ORF">Tco_0705472</name>
</gene>
<reference evidence="2" key="2">
    <citation type="submission" date="2022-01" db="EMBL/GenBank/DDBJ databases">
        <authorList>
            <person name="Yamashiro T."/>
            <person name="Shiraishi A."/>
            <person name="Satake H."/>
            <person name="Nakayama K."/>
        </authorList>
    </citation>
    <scope>NUCLEOTIDE SEQUENCE</scope>
</reference>
<dbReference type="InterPro" id="IPR001969">
    <property type="entry name" value="Aspartic_peptidase_AS"/>
</dbReference>
<keyword evidence="2" id="KW-0548">Nucleotidyltransferase</keyword>
<feature type="region of interest" description="Disordered" evidence="1">
    <location>
        <begin position="1"/>
        <end position="32"/>
    </location>
</feature>
<dbReference type="CDD" id="cd00303">
    <property type="entry name" value="retropepsin_like"/>
    <property type="match status" value="1"/>
</dbReference>
<dbReference type="Gene3D" id="2.40.70.10">
    <property type="entry name" value="Acid Proteases"/>
    <property type="match status" value="1"/>
</dbReference>
<proteinExistence type="predicted"/>
<evidence type="ECO:0000313" key="3">
    <source>
        <dbReference type="Proteomes" id="UP001151760"/>
    </source>
</evidence>
<dbReference type="SUPFAM" id="SSF50630">
    <property type="entry name" value="Acid proteases"/>
    <property type="match status" value="1"/>
</dbReference>
<keyword evidence="2" id="KW-0808">Transferase</keyword>
<dbReference type="EMBL" id="BQNB010010093">
    <property type="protein sequence ID" value="GJS72631.1"/>
    <property type="molecule type" value="Genomic_DNA"/>
</dbReference>
<sequence length="417" mass="45986">MINQGVTAAVAARDATRNDDDSHTSGTGVRRTERVAREDGDWFCISNALGKSYHFSHLYSSCRMFPEESNKVERYVGGLPDMIQGSVVASKPKTMQEATKMASELMDKKINTIAERQAENKRKFENTSRNNQNQQRQENKRQNTGRAYTAGSGDNKSYIGSKPLSSASVNPGSNQRGSGTGQGPTCFECRVRGHFKTDSPKLQNNNNNCGNQVRNSNAPAKVYVVGHAGANPDSNVVTGMFLLNNRYASILFDTGADRSFVSTEFSSQIDITPSTLDHYYDVELADGRIIGLNTILRGCTLNLLNHQFNINLMPVELGSFDAIIGMDWLAKYQAIIVCAEKTVRIPWVNETLIVHGDKSNQGNETRLNIISCTKTQKYLLKGCPIFLAHVTTKKAEGTLSIGAFRNERVVRATARVI</sequence>
<feature type="compositionally biased region" description="Low complexity" evidence="1">
    <location>
        <begin position="1"/>
        <end position="13"/>
    </location>
</feature>
<dbReference type="PANTHER" id="PTHR15503">
    <property type="entry name" value="LDOC1 RELATED"/>
    <property type="match status" value="1"/>
</dbReference>
<organism evidence="2 3">
    <name type="scientific">Tanacetum coccineum</name>
    <dbReference type="NCBI Taxonomy" id="301880"/>
    <lineage>
        <taxon>Eukaryota</taxon>
        <taxon>Viridiplantae</taxon>
        <taxon>Streptophyta</taxon>
        <taxon>Embryophyta</taxon>
        <taxon>Tracheophyta</taxon>
        <taxon>Spermatophyta</taxon>
        <taxon>Magnoliopsida</taxon>
        <taxon>eudicotyledons</taxon>
        <taxon>Gunneridae</taxon>
        <taxon>Pentapetalae</taxon>
        <taxon>asterids</taxon>
        <taxon>campanulids</taxon>
        <taxon>Asterales</taxon>
        <taxon>Asteraceae</taxon>
        <taxon>Asteroideae</taxon>
        <taxon>Anthemideae</taxon>
        <taxon>Anthemidinae</taxon>
        <taxon>Tanacetum</taxon>
    </lineage>
</organism>
<keyword evidence="2" id="KW-0695">RNA-directed DNA polymerase</keyword>
<name>A0ABQ4Y628_9ASTR</name>
<feature type="compositionally biased region" description="Basic and acidic residues" evidence="1">
    <location>
        <begin position="14"/>
        <end position="23"/>
    </location>
</feature>
<keyword evidence="3" id="KW-1185">Reference proteome</keyword>